<keyword evidence="6" id="KW-0328">Glycosyltransferase</keyword>
<evidence type="ECO:0000256" key="7">
    <source>
        <dbReference type="ARBA" id="ARBA00022679"/>
    </source>
</evidence>
<evidence type="ECO:0000256" key="12">
    <source>
        <dbReference type="SAM" id="Phobius"/>
    </source>
</evidence>
<comment type="catalytic activity">
    <reaction evidence="11">
        <text>[GlcNAc-(1-&gt;4)-Mur2Ac(oyl-L-Ala-gamma-D-Glu-L-Lys-D-Ala-D-Ala)](n)-di-trans,octa-cis-undecaprenyl diphosphate + beta-D-GlcNAc-(1-&gt;4)-Mur2Ac(oyl-L-Ala-gamma-D-Glu-L-Lys-D-Ala-D-Ala)-di-trans,octa-cis-undecaprenyl diphosphate = [GlcNAc-(1-&gt;4)-Mur2Ac(oyl-L-Ala-gamma-D-Glu-L-Lys-D-Ala-D-Ala)](n+1)-di-trans,octa-cis-undecaprenyl diphosphate + di-trans,octa-cis-undecaprenyl diphosphate + H(+)</text>
        <dbReference type="Rhea" id="RHEA:23708"/>
        <dbReference type="Rhea" id="RHEA-COMP:9602"/>
        <dbReference type="Rhea" id="RHEA-COMP:9603"/>
        <dbReference type="ChEBI" id="CHEBI:15378"/>
        <dbReference type="ChEBI" id="CHEBI:58405"/>
        <dbReference type="ChEBI" id="CHEBI:60033"/>
        <dbReference type="ChEBI" id="CHEBI:78435"/>
        <dbReference type="EC" id="2.4.99.28"/>
    </reaction>
</comment>
<keyword evidence="12" id="KW-0812">Transmembrane</keyword>
<evidence type="ECO:0000256" key="9">
    <source>
        <dbReference type="ARBA" id="ARBA00023268"/>
    </source>
</evidence>
<keyword evidence="4" id="KW-0121">Carboxypeptidase</keyword>
<sequence>MKKIKAYLKGVNRKRLFKWLVAPVSLLVLFFALNFIFPLPDHIEYSTIITDDKGEVIHAFLTKDEKWRMKTELNEISPLLRKTIVHKEDKYFYYHPGVDAIAMTRAFVKNIFRMKRTSGASTITMQVARALEPKRRTYFNKVIEMFRTVQLEMKYSKDEILQMYLNLVPYGSNIEGVKSASILYFQKNPDHLSLAEITALSIIPNRPSTLVIGKNNDKIIVERNKWLHRFAEDKVFTEKAIKDALEEPLTATRTSVPKLAPQLAYKLKKQGGDNIHSYINLNMQLKSEKLVQDYVRTLSFKNIHNAAVIVINNETHRVVTYVGSANFSDTTDGGQVNGAAAIRQPGSTLKPLLYGMCLDAGLMTPKMTLTDVAVNYDGYAPENYDKQFNGYVTMQYALEHSLNIPAVKSLRMLGKDKFVQQLSSCNFMQIRKDQRKLGLSLILGGCGASLEELTALFSLFANDGKFVAPDYVQYDADKSKKKTDKKSSNKKVETVLSPASTFMINEILSKVNRPDFPLNWQSTEKMPKIAWKTGTSYGRRDAWSIGYNKHFTVGIWVGNFSGVGVPDLSGANVATPLLFKIFNTIDYDSDKDWFRQPKDCDIRMVCSETGLPPGDHCTNLVTDYFIPLTSSTQTCNHMQEVMVSADEKISYCKMCMPEVGYKKKLYKIIGADMQAWMTERKITYEKIPPHNPNCEKIFKEGSPAIVSPSNNAEYFINRKDPEPLQLACNTGNDVSRVYWYINNKFYKATDAKSKIFFIPEEGPVKISCTDDKGRNRDIWIKVKYVSL</sequence>
<keyword evidence="8" id="KW-0378">Hydrolase</keyword>
<evidence type="ECO:0000256" key="4">
    <source>
        <dbReference type="ARBA" id="ARBA00022645"/>
    </source>
</evidence>
<dbReference type="Proteomes" id="UP001226434">
    <property type="component" value="Unassembled WGS sequence"/>
</dbReference>
<name>A0ABT6RJI6_9BACT</name>
<evidence type="ECO:0000256" key="8">
    <source>
        <dbReference type="ARBA" id="ARBA00022801"/>
    </source>
</evidence>
<organism evidence="14 15">
    <name type="scientific">Pinibacter soli</name>
    <dbReference type="NCBI Taxonomy" id="3044211"/>
    <lineage>
        <taxon>Bacteria</taxon>
        <taxon>Pseudomonadati</taxon>
        <taxon>Bacteroidota</taxon>
        <taxon>Chitinophagia</taxon>
        <taxon>Chitinophagales</taxon>
        <taxon>Chitinophagaceae</taxon>
        <taxon>Pinibacter</taxon>
    </lineage>
</organism>
<keyword evidence="9" id="KW-0511">Multifunctional enzyme</keyword>
<evidence type="ECO:0000256" key="1">
    <source>
        <dbReference type="ARBA" id="ARBA00004752"/>
    </source>
</evidence>
<dbReference type="RefSeq" id="WP_282336880.1">
    <property type="nucleotide sequence ID" value="NZ_JASBRG010000008.1"/>
</dbReference>
<dbReference type="Gene3D" id="3.40.710.10">
    <property type="entry name" value="DD-peptidase/beta-lactamase superfamily"/>
    <property type="match status" value="1"/>
</dbReference>
<comment type="similarity">
    <text evidence="2">In the C-terminal section; belongs to the transpeptidase family.</text>
</comment>
<evidence type="ECO:0000256" key="11">
    <source>
        <dbReference type="ARBA" id="ARBA00049902"/>
    </source>
</evidence>
<dbReference type="InterPro" id="IPR036950">
    <property type="entry name" value="PBP_transglycosylase"/>
</dbReference>
<evidence type="ECO:0000256" key="2">
    <source>
        <dbReference type="ARBA" id="ARBA00007090"/>
    </source>
</evidence>
<dbReference type="NCBIfam" id="TIGR02073">
    <property type="entry name" value="PBP_1c"/>
    <property type="match status" value="1"/>
</dbReference>
<feature type="domain" description="PLD phosphodiesterase" evidence="13">
    <location>
        <begin position="300"/>
        <end position="331"/>
    </location>
</feature>
<evidence type="ECO:0000313" key="15">
    <source>
        <dbReference type="Proteomes" id="UP001226434"/>
    </source>
</evidence>
<dbReference type="PANTHER" id="PTHR32282:SF15">
    <property type="entry name" value="PENICILLIN-BINDING PROTEIN 1C"/>
    <property type="match status" value="1"/>
</dbReference>
<dbReference type="InterPro" id="IPR001736">
    <property type="entry name" value="PLipase_D/transphosphatidylase"/>
</dbReference>
<comment type="pathway">
    <text evidence="1">Cell wall biogenesis; peptidoglycan biosynthesis.</text>
</comment>
<dbReference type="Pfam" id="PF00905">
    <property type="entry name" value="Transpeptidase"/>
    <property type="match status" value="1"/>
</dbReference>
<evidence type="ECO:0000259" key="13">
    <source>
        <dbReference type="PROSITE" id="PS50035"/>
    </source>
</evidence>
<protein>
    <recommendedName>
        <fullName evidence="10">peptidoglycan glycosyltransferase</fullName>
        <ecNumber evidence="10">2.4.99.28</ecNumber>
    </recommendedName>
</protein>
<keyword evidence="15" id="KW-1185">Reference proteome</keyword>
<dbReference type="EMBL" id="JASBRG010000008">
    <property type="protein sequence ID" value="MDI3322735.1"/>
    <property type="molecule type" value="Genomic_DNA"/>
</dbReference>
<dbReference type="InterPro" id="IPR011815">
    <property type="entry name" value="PBP_1c"/>
</dbReference>
<evidence type="ECO:0000256" key="5">
    <source>
        <dbReference type="ARBA" id="ARBA00022670"/>
    </source>
</evidence>
<keyword evidence="7" id="KW-0808">Transferase</keyword>
<dbReference type="InterPro" id="IPR050396">
    <property type="entry name" value="Glycosyltr_51/Transpeptidase"/>
</dbReference>
<dbReference type="SUPFAM" id="SSF56601">
    <property type="entry name" value="beta-lactamase/transpeptidase-like"/>
    <property type="match status" value="1"/>
</dbReference>
<dbReference type="EC" id="2.4.99.28" evidence="10"/>
<dbReference type="InterPro" id="IPR001264">
    <property type="entry name" value="Glyco_trans_51"/>
</dbReference>
<gene>
    <name evidence="14" type="primary">pbpC</name>
    <name evidence="14" type="ORF">QJ048_23295</name>
</gene>
<dbReference type="InterPro" id="IPR009647">
    <property type="entry name" value="PBP_C"/>
</dbReference>
<keyword evidence="12" id="KW-0472">Membrane</keyword>
<proteinExistence type="inferred from homology"/>
<dbReference type="Gene3D" id="1.10.3810.10">
    <property type="entry name" value="Biosynthetic peptidoglycan transglycosylase-like"/>
    <property type="match status" value="1"/>
</dbReference>
<dbReference type="InterPro" id="IPR001460">
    <property type="entry name" value="PCN-bd_Tpept"/>
</dbReference>
<evidence type="ECO:0000313" key="14">
    <source>
        <dbReference type="EMBL" id="MDI3322735.1"/>
    </source>
</evidence>
<dbReference type="InterPro" id="IPR012338">
    <property type="entry name" value="Beta-lactam/transpept-like"/>
</dbReference>
<keyword evidence="12" id="KW-1133">Transmembrane helix</keyword>
<comment type="caution">
    <text evidence="14">The sequence shown here is derived from an EMBL/GenBank/DDBJ whole genome shotgun (WGS) entry which is preliminary data.</text>
</comment>
<evidence type="ECO:0000256" key="6">
    <source>
        <dbReference type="ARBA" id="ARBA00022676"/>
    </source>
</evidence>
<reference evidence="14 15" key="1">
    <citation type="submission" date="2023-05" db="EMBL/GenBank/DDBJ databases">
        <title>Genome sequence of Pinibacter sp. MAH-24.</title>
        <authorList>
            <person name="Huq M.A."/>
        </authorList>
    </citation>
    <scope>NUCLEOTIDE SEQUENCE [LARGE SCALE GENOMIC DNA]</scope>
    <source>
        <strain evidence="14 15">MAH-24</strain>
    </source>
</reference>
<accession>A0ABT6RJI6</accession>
<dbReference type="Pfam" id="PF00912">
    <property type="entry name" value="Transgly"/>
    <property type="match status" value="1"/>
</dbReference>
<dbReference type="Pfam" id="PF06832">
    <property type="entry name" value="BiPBP_C"/>
    <property type="match status" value="1"/>
</dbReference>
<evidence type="ECO:0000256" key="3">
    <source>
        <dbReference type="ARBA" id="ARBA00007739"/>
    </source>
</evidence>
<evidence type="ECO:0000256" key="10">
    <source>
        <dbReference type="ARBA" id="ARBA00044770"/>
    </source>
</evidence>
<keyword evidence="5" id="KW-0645">Protease</keyword>
<comment type="similarity">
    <text evidence="3">In the N-terminal section; belongs to the glycosyltransferase 51 family.</text>
</comment>
<dbReference type="SUPFAM" id="SSF53955">
    <property type="entry name" value="Lysozyme-like"/>
    <property type="match status" value="1"/>
</dbReference>
<dbReference type="InterPro" id="IPR023346">
    <property type="entry name" value="Lysozyme-like_dom_sf"/>
</dbReference>
<dbReference type="PANTHER" id="PTHR32282">
    <property type="entry name" value="BINDING PROTEIN TRANSPEPTIDASE, PUTATIVE-RELATED"/>
    <property type="match status" value="1"/>
</dbReference>
<dbReference type="PROSITE" id="PS50035">
    <property type="entry name" value="PLD"/>
    <property type="match status" value="1"/>
</dbReference>
<feature type="transmembrane region" description="Helical" evidence="12">
    <location>
        <begin position="20"/>
        <end position="39"/>
    </location>
</feature>